<dbReference type="EMBL" id="HF951689">
    <property type="protein sequence ID" value="CCW34854.1"/>
    <property type="molecule type" value="Genomic_DNA"/>
</dbReference>
<dbReference type="InParanoid" id="S0EUB0"/>
<dbReference type="RefSeq" id="WP_016482403.1">
    <property type="nucleotide sequence ID" value="NC_021487.1"/>
</dbReference>
<name>S0EUB0_CHTCT</name>
<dbReference type="GO" id="GO:0019843">
    <property type="term" value="F:rRNA binding"/>
    <property type="evidence" value="ECO:0007669"/>
    <property type="project" value="UniProtKB-UniRule"/>
</dbReference>
<accession>S0EUB0</accession>
<dbReference type="InterPro" id="IPR036164">
    <property type="entry name" value="bL21-like_sf"/>
</dbReference>
<dbReference type="GO" id="GO:0003735">
    <property type="term" value="F:structural constituent of ribosome"/>
    <property type="evidence" value="ECO:0007669"/>
    <property type="project" value="InterPro"/>
</dbReference>
<protein>
    <recommendedName>
        <fullName evidence="4">Large ribosomal subunit protein bL21</fullName>
    </recommendedName>
</protein>
<dbReference type="GO" id="GO:0005840">
    <property type="term" value="C:ribosome"/>
    <property type="evidence" value="ECO:0007669"/>
    <property type="project" value="UniProtKB-KW"/>
</dbReference>
<comment type="subunit">
    <text evidence="4">Part of the 50S ribosomal subunit. Contacts protein L20.</text>
</comment>
<dbReference type="InterPro" id="IPR001787">
    <property type="entry name" value="Ribosomal_bL21"/>
</dbReference>
<dbReference type="FunCoup" id="S0EUB0">
    <property type="interactions" value="367"/>
</dbReference>
<keyword evidence="3 4" id="KW-0687">Ribonucleoprotein</keyword>
<evidence type="ECO:0000256" key="2">
    <source>
        <dbReference type="ARBA" id="ARBA00022980"/>
    </source>
</evidence>
<dbReference type="KEGG" id="ccz:CCALI_01032"/>
<evidence type="ECO:0000256" key="5">
    <source>
        <dbReference type="RuleBase" id="RU000562"/>
    </source>
</evidence>
<evidence type="ECO:0000256" key="1">
    <source>
        <dbReference type="ARBA" id="ARBA00008563"/>
    </source>
</evidence>
<keyword evidence="2 4" id="KW-0689">Ribosomal protein</keyword>
<dbReference type="PANTHER" id="PTHR21349:SF0">
    <property type="entry name" value="LARGE RIBOSOMAL SUBUNIT PROTEIN BL21M"/>
    <property type="match status" value="1"/>
</dbReference>
<dbReference type="AlphaFoldDB" id="S0EUB0"/>
<evidence type="ECO:0000313" key="7">
    <source>
        <dbReference type="Proteomes" id="UP000014227"/>
    </source>
</evidence>
<evidence type="ECO:0000256" key="3">
    <source>
        <dbReference type="ARBA" id="ARBA00023274"/>
    </source>
</evidence>
<dbReference type="PATRIC" id="fig|1303518.3.peg.1048"/>
<dbReference type="GO" id="GO:1990904">
    <property type="term" value="C:ribonucleoprotein complex"/>
    <property type="evidence" value="ECO:0007669"/>
    <property type="project" value="UniProtKB-KW"/>
</dbReference>
<dbReference type="PANTHER" id="PTHR21349">
    <property type="entry name" value="50S RIBOSOMAL PROTEIN L21"/>
    <property type="match status" value="1"/>
</dbReference>
<keyword evidence="4 5" id="KW-0694">RNA-binding</keyword>
<dbReference type="Pfam" id="PF00829">
    <property type="entry name" value="Ribosomal_L21p"/>
    <property type="match status" value="1"/>
</dbReference>
<keyword evidence="7" id="KW-1185">Reference proteome</keyword>
<dbReference type="OrthoDB" id="9813334at2"/>
<dbReference type="GO" id="GO:0005737">
    <property type="term" value="C:cytoplasm"/>
    <property type="evidence" value="ECO:0007669"/>
    <property type="project" value="UniProtKB-ARBA"/>
</dbReference>
<keyword evidence="4 5" id="KW-0699">rRNA-binding</keyword>
<proteinExistence type="inferred from homology"/>
<comment type="similarity">
    <text evidence="1 4 5">Belongs to the bacterial ribosomal protein bL21 family.</text>
</comment>
<dbReference type="InterPro" id="IPR028909">
    <property type="entry name" value="bL21-like"/>
</dbReference>
<organism evidence="6 7">
    <name type="scientific">Chthonomonas calidirosea (strain DSM 23976 / ICMP 18418 / T49)</name>
    <dbReference type="NCBI Taxonomy" id="1303518"/>
    <lineage>
        <taxon>Bacteria</taxon>
        <taxon>Bacillati</taxon>
        <taxon>Armatimonadota</taxon>
        <taxon>Chthonomonadia</taxon>
        <taxon>Chthonomonadales</taxon>
        <taxon>Chthonomonadaceae</taxon>
        <taxon>Chthonomonas</taxon>
    </lineage>
</organism>
<comment type="function">
    <text evidence="4 5">This protein binds to 23S rRNA in the presence of protein L20.</text>
</comment>
<gene>
    <name evidence="4" type="primary">rplU</name>
    <name evidence="6" type="ORF">CCALI_01032</name>
</gene>
<sequence length="104" mass="11697">MYAIIKTGGKQYRVSAGDRLVVEKLPGEPQTSIELSEVLLVQTDDNLKIGNPLVEGAKVTATILEQTKGKKIKGLTYKPKKNERRRYGHRQQQTILRVDAIHVE</sequence>
<dbReference type="eggNOG" id="COG0261">
    <property type="taxonomic scope" value="Bacteria"/>
</dbReference>
<dbReference type="SUPFAM" id="SSF141091">
    <property type="entry name" value="L21p-like"/>
    <property type="match status" value="1"/>
</dbReference>
<dbReference type="NCBIfam" id="TIGR00061">
    <property type="entry name" value="L21"/>
    <property type="match status" value="1"/>
</dbReference>
<dbReference type="HOGENOM" id="CLU_061463_3_2_0"/>
<dbReference type="GO" id="GO:0006412">
    <property type="term" value="P:translation"/>
    <property type="evidence" value="ECO:0007669"/>
    <property type="project" value="UniProtKB-UniRule"/>
</dbReference>
<reference evidence="7" key="1">
    <citation type="submission" date="2013-03" db="EMBL/GenBank/DDBJ databases">
        <title>Genome sequence of Chthonomonas calidirosea, the first sequenced genome from the Armatimonadetes phylum (formally candidate division OP10).</title>
        <authorList>
            <person name="Lee K.C.Y."/>
            <person name="Morgan X.C."/>
            <person name="Dunfield P.F."/>
            <person name="Tamas I."/>
            <person name="Houghton K.M."/>
            <person name="Vyssotski M."/>
            <person name="Ryan J.L.J."/>
            <person name="Lagutin K."/>
            <person name="McDonald I.R."/>
            <person name="Stott M.B."/>
        </authorList>
    </citation>
    <scope>NUCLEOTIDE SEQUENCE [LARGE SCALE GENOMIC DNA]</scope>
    <source>
        <strain evidence="7">DSM 23976 / ICMP 18418 / T49</strain>
    </source>
</reference>
<dbReference type="STRING" id="454171.CP488_00124"/>
<dbReference type="HAMAP" id="MF_01363">
    <property type="entry name" value="Ribosomal_bL21"/>
    <property type="match status" value="1"/>
</dbReference>
<evidence type="ECO:0000256" key="4">
    <source>
        <dbReference type="HAMAP-Rule" id="MF_01363"/>
    </source>
</evidence>
<evidence type="ECO:0000313" key="6">
    <source>
        <dbReference type="EMBL" id="CCW34854.1"/>
    </source>
</evidence>
<dbReference type="Proteomes" id="UP000014227">
    <property type="component" value="Chromosome I"/>
</dbReference>